<proteinExistence type="predicted"/>
<evidence type="ECO:0000313" key="3">
    <source>
        <dbReference type="Proteomes" id="UP000239156"/>
    </source>
</evidence>
<dbReference type="Proteomes" id="UP000239156">
    <property type="component" value="Unassembled WGS sequence"/>
</dbReference>
<reference evidence="2" key="1">
    <citation type="submission" date="2017-12" db="EMBL/GenBank/DDBJ databases">
        <title>Gene loss provides genomic basis for host adaptation in cereal stripe rust fungi.</title>
        <authorList>
            <person name="Xia C."/>
        </authorList>
    </citation>
    <scope>NUCLEOTIDE SEQUENCE [LARGE SCALE GENOMIC DNA]</scope>
    <source>
        <strain evidence="2">93-210</strain>
    </source>
</reference>
<feature type="region of interest" description="Disordered" evidence="1">
    <location>
        <begin position="68"/>
        <end position="104"/>
    </location>
</feature>
<name>A0A2S4VG19_9BASI</name>
<feature type="compositionally biased region" description="Polar residues" evidence="1">
    <location>
        <begin position="69"/>
        <end position="85"/>
    </location>
</feature>
<evidence type="ECO:0000256" key="1">
    <source>
        <dbReference type="SAM" id="MobiDB-lite"/>
    </source>
</evidence>
<dbReference type="EMBL" id="PKSL01000064">
    <property type="protein sequence ID" value="POW08473.1"/>
    <property type="molecule type" value="Genomic_DNA"/>
</dbReference>
<accession>A0A2S4VG19</accession>
<dbReference type="VEuPathDB" id="FungiDB:PSHT_09637"/>
<gene>
    <name evidence="2" type="ORF">PSTT_07535</name>
</gene>
<evidence type="ECO:0000313" key="2">
    <source>
        <dbReference type="EMBL" id="POW08473.1"/>
    </source>
</evidence>
<dbReference type="AlphaFoldDB" id="A0A2S4VG19"/>
<keyword evidence="3" id="KW-1185">Reference proteome</keyword>
<protein>
    <submittedName>
        <fullName evidence="2">Uncharacterized protein</fullName>
    </submittedName>
</protein>
<dbReference type="VEuPathDB" id="FungiDB:PSTT_07535"/>
<organism evidence="2 3">
    <name type="scientific">Puccinia striiformis</name>
    <dbReference type="NCBI Taxonomy" id="27350"/>
    <lineage>
        <taxon>Eukaryota</taxon>
        <taxon>Fungi</taxon>
        <taxon>Dikarya</taxon>
        <taxon>Basidiomycota</taxon>
        <taxon>Pucciniomycotina</taxon>
        <taxon>Pucciniomycetes</taxon>
        <taxon>Pucciniales</taxon>
        <taxon>Pucciniaceae</taxon>
        <taxon>Puccinia</taxon>
    </lineage>
</organism>
<sequence length="655" mass="74542">MIRKFSRLPDLAAQALSQFFSAIGRPPKPWDFKMNCLLACALAVCLLRPIHGLLGEAESGLTHDISKASCPSSQIRSSGAVSSVRPTRKNKRRGGSQVSAPDQVKDKFKHVELSSVDTWNPIEALNADEASRHTNQRRNWLEQNVDLNQLPPTGMEDMTETPPPGSLPFPGLIFKVVINPDVLAQYNLRFKESLDLVRAKYEIRTSAPDPSTKLPDLPVYMVKRVENTMLVPRVANTNNKLCTPQSAVSSMSTLIKCVLFSHRAFLNSISQHQKKFSRRQDSLIGWLLDRCFSSDEQLPIFGDIPVADYDLLQPTYKPIQRHLINFFHGHHAPEKIHTPEFTSHVVIAIWYKQKHPAEWIRHFNDKESIFWLQMQKSLTKLHRDKTAKAALRTEPGFTNHQRDWGNFKITDLENALELLVSNRSWMRNNVPKFKRSCDELSDLERIIIERRMADCEFVNSAIPRTPMQTIPSLPYFTGLQYSSKAHREPDHEIGMKVTVEMVYQIRLICSSSKVLVAGDVDSRLATLISVLSEFHSVLNLQLPKSGKPPLPNSQPSYLDWLSGVLFDKQASYPILGSILKHEISAHPVEFTPIQQQVIYSLTARRLNGQLFTDIAGFLGYWCKNYQEEYWTENFKDEAGFGEIMSDAILNAKRIN</sequence>
<comment type="caution">
    <text evidence="2">The sequence shown here is derived from an EMBL/GenBank/DDBJ whole genome shotgun (WGS) entry which is preliminary data.</text>
</comment>